<dbReference type="PANTHER" id="PTHR38599">
    <property type="entry name" value="CUPIN DOMAIN PROTEIN (AFU_ORTHOLOGUE AFUA_3G13620)"/>
    <property type="match status" value="1"/>
</dbReference>
<evidence type="ECO:0000256" key="1">
    <source>
        <dbReference type="SAM" id="MobiDB-lite"/>
    </source>
</evidence>
<proteinExistence type="predicted"/>
<dbReference type="EMBL" id="CABPSC010000003">
    <property type="protein sequence ID" value="VVD81111.1"/>
    <property type="molecule type" value="Genomic_DNA"/>
</dbReference>
<keyword evidence="4" id="KW-1185">Reference proteome</keyword>
<protein>
    <submittedName>
        <fullName evidence="3">Cupin domain-containing protein</fullName>
    </submittedName>
</protein>
<feature type="domain" description="Cupin type-2" evidence="2">
    <location>
        <begin position="139"/>
        <end position="209"/>
    </location>
</feature>
<dbReference type="InterPro" id="IPR011051">
    <property type="entry name" value="RmlC_Cupin_sf"/>
</dbReference>
<evidence type="ECO:0000259" key="2">
    <source>
        <dbReference type="Pfam" id="PF07883"/>
    </source>
</evidence>
<organism evidence="3 4">
    <name type="scientific">Pandoraea nosoerga</name>
    <dbReference type="NCBI Taxonomy" id="2508296"/>
    <lineage>
        <taxon>Bacteria</taxon>
        <taxon>Pseudomonadati</taxon>
        <taxon>Pseudomonadota</taxon>
        <taxon>Betaproteobacteria</taxon>
        <taxon>Burkholderiales</taxon>
        <taxon>Burkholderiaceae</taxon>
        <taxon>Pandoraea</taxon>
    </lineage>
</organism>
<dbReference type="AlphaFoldDB" id="A0A5E4T0Z1"/>
<evidence type="ECO:0000313" key="3">
    <source>
        <dbReference type="EMBL" id="VVD81111.1"/>
    </source>
</evidence>
<dbReference type="InterPro" id="IPR014710">
    <property type="entry name" value="RmlC-like_jellyroll"/>
</dbReference>
<dbReference type="Gene3D" id="2.60.120.10">
    <property type="entry name" value="Jelly Rolls"/>
    <property type="match status" value="1"/>
</dbReference>
<dbReference type="InterPro" id="IPR013096">
    <property type="entry name" value="Cupin_2"/>
</dbReference>
<sequence length="229" mass="23524">MLPLPKSPRSSPSSSTLAAHRFAGTLAALGVAALGLALTPPAQRALPGWLDALCSVATSANQALVQRFTEPLPAPSAKSSSPSPLSASPAPSRAADARLAAMASTSGGDGAAARPATVLKPLSCEPLANAPGKSVTTAIVEFAPLAYAPAHRHPGAVTAVVIEGTIRSQLNAEPVHTYTANQTWFEPPGTLHTLTENPDPTRRARLLAFFVTEENCGPLTIYEPSARPS</sequence>
<dbReference type="CDD" id="cd02234">
    <property type="entry name" value="cupin_BLR7677-like"/>
    <property type="match status" value="1"/>
</dbReference>
<name>A0A5E4T0Z1_9BURK</name>
<dbReference type="PANTHER" id="PTHR38599:SF1">
    <property type="entry name" value="CUPIN DOMAIN PROTEIN (AFU_ORTHOLOGUE AFUA_3G13620)"/>
    <property type="match status" value="1"/>
</dbReference>
<dbReference type="Pfam" id="PF07883">
    <property type="entry name" value="Cupin_2"/>
    <property type="match status" value="1"/>
</dbReference>
<feature type="compositionally biased region" description="Low complexity" evidence="1">
    <location>
        <begin position="75"/>
        <end position="106"/>
    </location>
</feature>
<dbReference type="RefSeq" id="WP_241013680.1">
    <property type="nucleotide sequence ID" value="NZ_CABPSC010000003.1"/>
</dbReference>
<dbReference type="SUPFAM" id="SSF51182">
    <property type="entry name" value="RmlC-like cupins"/>
    <property type="match status" value="1"/>
</dbReference>
<reference evidence="3 4" key="1">
    <citation type="submission" date="2019-08" db="EMBL/GenBank/DDBJ databases">
        <authorList>
            <person name="Peeters C."/>
        </authorList>
    </citation>
    <scope>NUCLEOTIDE SEQUENCE [LARGE SCALE GENOMIC DNA]</scope>
    <source>
        <strain evidence="3 4">LMG 31109</strain>
    </source>
</reference>
<gene>
    <name evidence="3" type="ORF">PNO31109_01100</name>
</gene>
<dbReference type="Proteomes" id="UP000367825">
    <property type="component" value="Unassembled WGS sequence"/>
</dbReference>
<feature type="region of interest" description="Disordered" evidence="1">
    <location>
        <begin position="72"/>
        <end position="112"/>
    </location>
</feature>
<evidence type="ECO:0000313" key="4">
    <source>
        <dbReference type="Proteomes" id="UP000367825"/>
    </source>
</evidence>
<accession>A0A5E4T0Z1</accession>